<comment type="caution">
    <text evidence="1">The sequence shown here is derived from an EMBL/GenBank/DDBJ whole genome shotgun (WGS) entry which is preliminary data.</text>
</comment>
<protein>
    <submittedName>
        <fullName evidence="1">Uncharacterized protein</fullName>
    </submittedName>
</protein>
<name>A0A5N5TNX6_9CRUS</name>
<dbReference type="EMBL" id="SEYY01000178">
    <property type="protein sequence ID" value="KAB7507858.1"/>
    <property type="molecule type" value="Genomic_DNA"/>
</dbReference>
<evidence type="ECO:0000313" key="2">
    <source>
        <dbReference type="Proteomes" id="UP000326759"/>
    </source>
</evidence>
<accession>A0A5N5TNX6</accession>
<gene>
    <name evidence="1" type="ORF">Anas_09588</name>
</gene>
<organism evidence="1 2">
    <name type="scientific">Armadillidium nasatum</name>
    <dbReference type="NCBI Taxonomy" id="96803"/>
    <lineage>
        <taxon>Eukaryota</taxon>
        <taxon>Metazoa</taxon>
        <taxon>Ecdysozoa</taxon>
        <taxon>Arthropoda</taxon>
        <taxon>Crustacea</taxon>
        <taxon>Multicrustacea</taxon>
        <taxon>Malacostraca</taxon>
        <taxon>Eumalacostraca</taxon>
        <taxon>Peracarida</taxon>
        <taxon>Isopoda</taxon>
        <taxon>Oniscidea</taxon>
        <taxon>Crinocheta</taxon>
        <taxon>Armadillidiidae</taxon>
        <taxon>Armadillidium</taxon>
    </lineage>
</organism>
<proteinExistence type="predicted"/>
<dbReference type="Proteomes" id="UP000326759">
    <property type="component" value="Unassembled WGS sequence"/>
</dbReference>
<reference evidence="1 2" key="1">
    <citation type="journal article" date="2019" name="PLoS Biol.">
        <title>Sex chromosomes control vertical transmission of feminizing Wolbachia symbionts in an isopod.</title>
        <authorList>
            <person name="Becking T."/>
            <person name="Chebbi M.A."/>
            <person name="Giraud I."/>
            <person name="Moumen B."/>
            <person name="Laverre T."/>
            <person name="Caubet Y."/>
            <person name="Peccoud J."/>
            <person name="Gilbert C."/>
            <person name="Cordaux R."/>
        </authorList>
    </citation>
    <scope>NUCLEOTIDE SEQUENCE [LARGE SCALE GENOMIC DNA]</scope>
    <source>
        <strain evidence="1">ANa2</strain>
        <tissue evidence="1">Whole body excluding digestive tract and cuticle</tissue>
    </source>
</reference>
<dbReference type="AlphaFoldDB" id="A0A5N5TNX6"/>
<sequence length="69" mass="7944">MKYARLPGARIICDNSVDIDEIQPQAFRLPEDQPLASSSFITLEVLSCFQFLLNFFPYSGFPISDFLYF</sequence>
<evidence type="ECO:0000313" key="1">
    <source>
        <dbReference type="EMBL" id="KAB7507858.1"/>
    </source>
</evidence>
<keyword evidence="2" id="KW-1185">Reference proteome</keyword>